<sequence length="85" mass="9654">PFASLRMVMNMAAVLFRLTPEEIWAGVTRYAAQALGREQSHGQLRAGFQADFVVWNAKDPVEMIYEQGSNPLNMRVYQGKITHQN</sequence>
<evidence type="ECO:0000256" key="3">
    <source>
        <dbReference type="ARBA" id="ARBA00022801"/>
    </source>
</evidence>
<dbReference type="RefSeq" id="WP_006815588.1">
    <property type="nucleotide sequence ID" value="NZ_GG703819.1"/>
</dbReference>
<dbReference type="InterPro" id="IPR005920">
    <property type="entry name" value="HutI"/>
</dbReference>
<dbReference type="PANTHER" id="PTHR42752">
    <property type="entry name" value="IMIDAZOLONEPROPIONASE"/>
    <property type="match status" value="1"/>
</dbReference>
<dbReference type="GO" id="GO:0019556">
    <property type="term" value="P:L-histidine catabolic process to glutamate and formamide"/>
    <property type="evidence" value="ECO:0007669"/>
    <property type="project" value="InterPro"/>
</dbReference>
<dbReference type="InterPro" id="IPR013108">
    <property type="entry name" value="Amidohydro_3"/>
</dbReference>
<name>D1P5S2_9GAMM</name>
<dbReference type="Gene3D" id="2.30.40.10">
    <property type="entry name" value="Urease, subunit C, domain 1"/>
    <property type="match status" value="1"/>
</dbReference>
<evidence type="ECO:0000256" key="2">
    <source>
        <dbReference type="ARBA" id="ARBA00022723"/>
    </source>
</evidence>
<evidence type="ECO:0000313" key="5">
    <source>
        <dbReference type="EMBL" id="EFB71396.1"/>
    </source>
</evidence>
<dbReference type="PANTHER" id="PTHR42752:SF1">
    <property type="entry name" value="IMIDAZOLONEPROPIONASE-RELATED"/>
    <property type="match status" value="1"/>
</dbReference>
<comment type="caution">
    <text evidence="5">The sequence shown here is derived from an EMBL/GenBank/DDBJ whole genome shotgun (WGS) entry which is preliminary data.</text>
</comment>
<dbReference type="AlphaFoldDB" id="D1P5S2"/>
<dbReference type="GO" id="GO:0050480">
    <property type="term" value="F:imidazolonepropionase activity"/>
    <property type="evidence" value="ECO:0007669"/>
    <property type="project" value="TreeGrafter"/>
</dbReference>
<dbReference type="SUPFAM" id="SSF51338">
    <property type="entry name" value="Composite domain of metallo-dependent hydrolases"/>
    <property type="match status" value="1"/>
</dbReference>
<keyword evidence="1" id="KW-0963">Cytoplasm</keyword>
<reference evidence="5" key="1">
    <citation type="submission" date="2009-12" db="EMBL/GenBank/DDBJ databases">
        <authorList>
            <person name="Weinstock G."/>
            <person name="Sodergren E."/>
            <person name="Clifton S."/>
            <person name="Fulton L."/>
            <person name="Fulton B."/>
            <person name="Courtney L."/>
            <person name="Fronick C."/>
            <person name="Harrison M."/>
            <person name="Strong C."/>
            <person name="Farmer C."/>
            <person name="Delahaunty K."/>
            <person name="Markovic C."/>
            <person name="Hall O."/>
            <person name="Minx P."/>
            <person name="Tomlinson C."/>
            <person name="Mitreva M."/>
            <person name="Nelson J."/>
            <person name="Hou S."/>
            <person name="Wollam A."/>
            <person name="Pepin K.H."/>
            <person name="Johnson M."/>
            <person name="Bhonagiri V."/>
            <person name="Nash W.E."/>
            <person name="Warren W."/>
            <person name="Chinwalla A."/>
            <person name="Mardis E.R."/>
            <person name="Wilson R.K."/>
        </authorList>
    </citation>
    <scope>NUCLEOTIDE SEQUENCE [LARGE SCALE GENOMIC DNA]</scope>
    <source>
        <strain evidence="5">DSM 4541</strain>
    </source>
</reference>
<dbReference type="EMBL" id="ABXV02000040">
    <property type="protein sequence ID" value="EFB71396.1"/>
    <property type="molecule type" value="Genomic_DNA"/>
</dbReference>
<dbReference type="HOGENOM" id="CLU_2503219_0_0_6"/>
<evidence type="ECO:0000259" key="4">
    <source>
        <dbReference type="Pfam" id="PF07969"/>
    </source>
</evidence>
<dbReference type="InterPro" id="IPR011059">
    <property type="entry name" value="Metal-dep_hydrolase_composite"/>
</dbReference>
<feature type="non-terminal residue" evidence="5">
    <location>
        <position position="1"/>
    </location>
</feature>
<feature type="domain" description="Amidohydrolase 3" evidence="4">
    <location>
        <begin position="17"/>
        <end position="63"/>
    </location>
</feature>
<accession>D1P5S2</accession>
<organism evidence="5 6">
    <name type="scientific">Providencia rustigianii DSM 4541</name>
    <dbReference type="NCBI Taxonomy" id="500637"/>
    <lineage>
        <taxon>Bacteria</taxon>
        <taxon>Pseudomonadati</taxon>
        <taxon>Pseudomonadota</taxon>
        <taxon>Gammaproteobacteria</taxon>
        <taxon>Enterobacterales</taxon>
        <taxon>Morganellaceae</taxon>
        <taxon>Providencia</taxon>
    </lineage>
</organism>
<dbReference type="GO" id="GO:0005737">
    <property type="term" value="C:cytoplasm"/>
    <property type="evidence" value="ECO:0007669"/>
    <property type="project" value="InterPro"/>
</dbReference>
<dbReference type="Proteomes" id="UP000005512">
    <property type="component" value="Unassembled WGS sequence"/>
</dbReference>
<dbReference type="Pfam" id="PF07969">
    <property type="entry name" value="Amidohydro_3"/>
    <property type="match status" value="1"/>
</dbReference>
<evidence type="ECO:0000313" key="6">
    <source>
        <dbReference type="Proteomes" id="UP000005512"/>
    </source>
</evidence>
<keyword evidence="2" id="KW-0479">Metal-binding</keyword>
<keyword evidence="6" id="KW-1185">Reference proteome</keyword>
<proteinExistence type="predicted"/>
<gene>
    <name evidence="5" type="ORF">PROVRUST_07580</name>
</gene>
<keyword evidence="3" id="KW-0378">Hydrolase</keyword>
<dbReference type="eggNOG" id="COG1228">
    <property type="taxonomic scope" value="Bacteria"/>
</dbReference>
<dbReference type="STRING" id="500637.PROVRUST_07580"/>
<evidence type="ECO:0000256" key="1">
    <source>
        <dbReference type="ARBA" id="ARBA00022490"/>
    </source>
</evidence>
<dbReference type="GO" id="GO:0046872">
    <property type="term" value="F:metal ion binding"/>
    <property type="evidence" value="ECO:0007669"/>
    <property type="project" value="UniProtKB-KW"/>
</dbReference>
<protein>
    <recommendedName>
        <fullName evidence="4">Amidohydrolase 3 domain-containing protein</fullName>
    </recommendedName>
</protein>